<reference evidence="8 9" key="1">
    <citation type="submission" date="2014-05" db="EMBL/GenBank/DDBJ databases">
        <title>Cellulosimicrobium funkei U11 genome.</title>
        <authorList>
            <person name="Hu C."/>
            <person name="Gong Y."/>
            <person name="Wan W."/>
            <person name="Jiang M."/>
        </authorList>
    </citation>
    <scope>NUCLEOTIDE SEQUENCE [LARGE SCALE GENOMIC DNA]</scope>
    <source>
        <strain evidence="8 9">U11</strain>
    </source>
</reference>
<dbReference type="Pfam" id="PF02086">
    <property type="entry name" value="MethyltransfD12"/>
    <property type="match status" value="1"/>
</dbReference>
<dbReference type="PANTHER" id="PTHR30481">
    <property type="entry name" value="DNA ADENINE METHYLASE"/>
    <property type="match status" value="1"/>
</dbReference>
<sequence length="345" mass="38319">MSVEPMTASSIQGAVPAGTASPRPVAESVDPEGLIPLSGVRRPLPLRTLSPLRYPGSKRRMIPAIAEVIEANVPAPELLVEPFCGGASVSLGLLEIGAVKRVFLADLDPLIAAFWKVATTDTDWLIAAMRKEPITVERWDYWRGFKPTGARNRALKCLFLNRTTFSGIIGGNAGPIGGRAQRNYKIDCRFDMDGIEARLRHVRELADEGRIVGVHEGRWQDSIRVALDIHATRGWRTKSLVFYMDPPYIEKAGGIYRRSFTERHHRDLAQYLIGSGERWILSYDKEPLVLDLYGADKVPEARRFAVPHTYTMTGSRSSPVPGREVLFTNLPQIPAARGEFDTTES</sequence>
<evidence type="ECO:0000256" key="1">
    <source>
        <dbReference type="ARBA" id="ARBA00006594"/>
    </source>
</evidence>
<dbReference type="GO" id="GO:0032259">
    <property type="term" value="P:methylation"/>
    <property type="evidence" value="ECO:0007669"/>
    <property type="project" value="UniProtKB-KW"/>
</dbReference>
<evidence type="ECO:0000313" key="9">
    <source>
        <dbReference type="Proteomes" id="UP000035265"/>
    </source>
</evidence>
<proteinExistence type="inferred from homology"/>
<evidence type="ECO:0000256" key="2">
    <source>
        <dbReference type="ARBA" id="ARBA00011900"/>
    </source>
</evidence>
<dbReference type="InterPro" id="IPR029063">
    <property type="entry name" value="SAM-dependent_MTases_sf"/>
</dbReference>
<dbReference type="PATRIC" id="fig|264251.5.peg.2743"/>
<feature type="region of interest" description="Disordered" evidence="7">
    <location>
        <begin position="1"/>
        <end position="30"/>
    </location>
</feature>
<dbReference type="EMBL" id="JNBQ01000018">
    <property type="protein sequence ID" value="KLN34184.1"/>
    <property type="molecule type" value="Genomic_DNA"/>
</dbReference>
<dbReference type="PANTHER" id="PTHR30481:SF2">
    <property type="entry name" value="SITE-SPECIFIC DNA-METHYLTRANSFERASE (ADENINE-SPECIFIC)"/>
    <property type="match status" value="1"/>
</dbReference>
<keyword evidence="5" id="KW-0949">S-adenosyl-L-methionine</keyword>
<evidence type="ECO:0000256" key="6">
    <source>
        <dbReference type="ARBA" id="ARBA00047942"/>
    </source>
</evidence>
<dbReference type="InterPro" id="IPR023095">
    <property type="entry name" value="Ade_MeTrfase_dom_2"/>
</dbReference>
<dbReference type="SUPFAM" id="SSF53335">
    <property type="entry name" value="S-adenosyl-L-methionine-dependent methyltransferases"/>
    <property type="match status" value="1"/>
</dbReference>
<dbReference type="InterPro" id="IPR012327">
    <property type="entry name" value="MeTrfase_D12"/>
</dbReference>
<keyword evidence="3" id="KW-0489">Methyltransferase</keyword>
<dbReference type="PRINTS" id="PR00505">
    <property type="entry name" value="D12N6MTFRASE"/>
</dbReference>
<dbReference type="GO" id="GO:0043565">
    <property type="term" value="F:sequence-specific DNA binding"/>
    <property type="evidence" value="ECO:0007669"/>
    <property type="project" value="TreeGrafter"/>
</dbReference>
<organism evidence="8 9">
    <name type="scientific">Cellulosimicrobium funkei</name>
    <dbReference type="NCBI Taxonomy" id="264251"/>
    <lineage>
        <taxon>Bacteria</taxon>
        <taxon>Bacillati</taxon>
        <taxon>Actinomycetota</taxon>
        <taxon>Actinomycetes</taxon>
        <taxon>Micrococcales</taxon>
        <taxon>Promicromonosporaceae</taxon>
        <taxon>Cellulosimicrobium</taxon>
    </lineage>
</organism>
<protein>
    <recommendedName>
        <fullName evidence="2">site-specific DNA-methyltransferase (adenine-specific)</fullName>
        <ecNumber evidence="2">2.1.1.72</ecNumber>
    </recommendedName>
</protein>
<accession>A0A0H2KQT1</accession>
<keyword evidence="9" id="KW-1185">Reference proteome</keyword>
<dbReference type="GO" id="GO:0009307">
    <property type="term" value="P:DNA restriction-modification system"/>
    <property type="evidence" value="ECO:0007669"/>
    <property type="project" value="InterPro"/>
</dbReference>
<evidence type="ECO:0000256" key="5">
    <source>
        <dbReference type="ARBA" id="ARBA00022691"/>
    </source>
</evidence>
<dbReference type="GO" id="GO:0009007">
    <property type="term" value="F:site-specific DNA-methyltransferase (adenine-specific) activity"/>
    <property type="evidence" value="ECO:0007669"/>
    <property type="project" value="UniProtKB-EC"/>
</dbReference>
<comment type="catalytic activity">
    <reaction evidence="6">
        <text>a 2'-deoxyadenosine in DNA + S-adenosyl-L-methionine = an N(6)-methyl-2'-deoxyadenosine in DNA + S-adenosyl-L-homocysteine + H(+)</text>
        <dbReference type="Rhea" id="RHEA:15197"/>
        <dbReference type="Rhea" id="RHEA-COMP:12418"/>
        <dbReference type="Rhea" id="RHEA-COMP:12419"/>
        <dbReference type="ChEBI" id="CHEBI:15378"/>
        <dbReference type="ChEBI" id="CHEBI:57856"/>
        <dbReference type="ChEBI" id="CHEBI:59789"/>
        <dbReference type="ChEBI" id="CHEBI:90615"/>
        <dbReference type="ChEBI" id="CHEBI:90616"/>
        <dbReference type="EC" id="2.1.1.72"/>
    </reaction>
</comment>
<dbReference type="Gene3D" id="1.10.1020.10">
    <property type="entry name" value="Adenine-specific Methyltransferase, Domain 2"/>
    <property type="match status" value="1"/>
</dbReference>
<comment type="similarity">
    <text evidence="1">Belongs to the N(4)/N(6)-methyltransferase family.</text>
</comment>
<dbReference type="GO" id="GO:1904047">
    <property type="term" value="F:S-adenosyl-L-methionine binding"/>
    <property type="evidence" value="ECO:0007669"/>
    <property type="project" value="TreeGrafter"/>
</dbReference>
<name>A0A0H2KQT1_9MICO</name>
<dbReference type="EC" id="2.1.1.72" evidence="2"/>
<gene>
    <name evidence="8" type="ORF">FB00_13480</name>
</gene>
<evidence type="ECO:0000256" key="4">
    <source>
        <dbReference type="ARBA" id="ARBA00022679"/>
    </source>
</evidence>
<keyword evidence="4" id="KW-0808">Transferase</keyword>
<dbReference type="AlphaFoldDB" id="A0A0H2KQT1"/>
<dbReference type="Proteomes" id="UP000035265">
    <property type="component" value="Unassembled WGS sequence"/>
</dbReference>
<dbReference type="GO" id="GO:0006298">
    <property type="term" value="P:mismatch repair"/>
    <property type="evidence" value="ECO:0007669"/>
    <property type="project" value="TreeGrafter"/>
</dbReference>
<evidence type="ECO:0000256" key="7">
    <source>
        <dbReference type="SAM" id="MobiDB-lite"/>
    </source>
</evidence>
<comment type="caution">
    <text evidence="8">The sequence shown here is derived from an EMBL/GenBank/DDBJ whole genome shotgun (WGS) entry which is preliminary data.</text>
</comment>
<dbReference type="Gene3D" id="3.40.50.150">
    <property type="entry name" value="Vaccinia Virus protein VP39"/>
    <property type="match status" value="1"/>
</dbReference>
<dbReference type="STRING" id="264251.FB00_13480"/>
<dbReference type="RefSeq" id="WP_052877657.1">
    <property type="nucleotide sequence ID" value="NZ_JNBQ01000018.1"/>
</dbReference>
<evidence type="ECO:0000313" key="8">
    <source>
        <dbReference type="EMBL" id="KLN34184.1"/>
    </source>
</evidence>
<evidence type="ECO:0000256" key="3">
    <source>
        <dbReference type="ARBA" id="ARBA00022603"/>
    </source>
</evidence>